<keyword evidence="1 2" id="KW-0238">DNA-binding</keyword>
<evidence type="ECO:0000256" key="2">
    <source>
        <dbReference type="PROSITE-ProRule" id="PRU00335"/>
    </source>
</evidence>
<evidence type="ECO:0000256" key="1">
    <source>
        <dbReference type="ARBA" id="ARBA00023125"/>
    </source>
</evidence>
<gene>
    <name evidence="4" type="ORF">C7Y71_002165</name>
</gene>
<dbReference type="SUPFAM" id="SSF46689">
    <property type="entry name" value="Homeodomain-like"/>
    <property type="match status" value="1"/>
</dbReference>
<dbReference type="InterPro" id="IPR050109">
    <property type="entry name" value="HTH-type_TetR-like_transc_reg"/>
</dbReference>
<reference evidence="4 5" key="1">
    <citation type="submission" date="2018-11" db="EMBL/GenBank/DDBJ databases">
        <authorList>
            <person name="Na S.W."/>
            <person name="Baik M."/>
        </authorList>
    </citation>
    <scope>NUCLEOTIDE SEQUENCE [LARGE SCALE GENOMIC DNA]</scope>
    <source>
        <strain evidence="4 5">E39</strain>
    </source>
</reference>
<feature type="DNA-binding region" description="H-T-H motif" evidence="2">
    <location>
        <begin position="32"/>
        <end position="51"/>
    </location>
</feature>
<evidence type="ECO:0000313" key="5">
    <source>
        <dbReference type="Proteomes" id="UP000249375"/>
    </source>
</evidence>
<dbReference type="Gene3D" id="1.10.357.10">
    <property type="entry name" value="Tetracycline Repressor, domain 2"/>
    <property type="match status" value="1"/>
</dbReference>
<sequence length="209" mass="24465">MPKSTQQDSHNKERIIAEAISEFKKNGIRSTTMNQISQNLRISKRTLYEIYDSKEELLLDCLKAAHNLKLKKIEEIAEHSCNVLEFIIAFYSVSREEAKENNPNFVTDLFHYPRALDFFRKMREDVLNEAVSFLKKGVEEGVFELYFNYEIFYTLLSRFPEFILREKAFAAFTPDETSINTTLIYLRGCTTKKGREMIDNYIKGLVEKG</sequence>
<dbReference type="KEGG" id="alq:C7Y71_002165"/>
<dbReference type="PROSITE" id="PS50977">
    <property type="entry name" value="HTH_TETR_2"/>
    <property type="match status" value="1"/>
</dbReference>
<feature type="domain" description="HTH tetR-type" evidence="3">
    <location>
        <begin position="9"/>
        <end position="69"/>
    </location>
</feature>
<name>A0A5P8E4S3_9BACT</name>
<dbReference type="EMBL" id="CP033459">
    <property type="protein sequence ID" value="QFQ11924.1"/>
    <property type="molecule type" value="Genomic_DNA"/>
</dbReference>
<evidence type="ECO:0000313" key="4">
    <source>
        <dbReference type="EMBL" id="QFQ11924.1"/>
    </source>
</evidence>
<evidence type="ECO:0000259" key="3">
    <source>
        <dbReference type="PROSITE" id="PS50977"/>
    </source>
</evidence>
<dbReference type="GO" id="GO:0003677">
    <property type="term" value="F:DNA binding"/>
    <property type="evidence" value="ECO:0007669"/>
    <property type="project" value="UniProtKB-UniRule"/>
</dbReference>
<dbReference type="RefSeq" id="WP_111898883.1">
    <property type="nucleotide sequence ID" value="NZ_CP033459.1"/>
</dbReference>
<keyword evidence="5" id="KW-1185">Reference proteome</keyword>
<proteinExistence type="predicted"/>
<dbReference type="PANTHER" id="PTHR30328:SF54">
    <property type="entry name" value="HTH-TYPE TRANSCRIPTIONAL REPRESSOR SCO4008"/>
    <property type="match status" value="1"/>
</dbReference>
<dbReference type="AlphaFoldDB" id="A0A5P8E4S3"/>
<dbReference type="OrthoDB" id="881297at2"/>
<dbReference type="Pfam" id="PF00440">
    <property type="entry name" value="TetR_N"/>
    <property type="match status" value="1"/>
</dbReference>
<dbReference type="InterPro" id="IPR009057">
    <property type="entry name" value="Homeodomain-like_sf"/>
</dbReference>
<dbReference type="Proteomes" id="UP000249375">
    <property type="component" value="Chromosome"/>
</dbReference>
<dbReference type="InterPro" id="IPR001647">
    <property type="entry name" value="HTH_TetR"/>
</dbReference>
<protein>
    <submittedName>
        <fullName evidence="4">TetR/AcrR family transcriptional regulator</fullName>
    </submittedName>
</protein>
<organism evidence="4 5">
    <name type="scientific">Pseudoprevotella muciniphila</name>
    <dbReference type="NCBI Taxonomy" id="2133944"/>
    <lineage>
        <taxon>Bacteria</taxon>
        <taxon>Pseudomonadati</taxon>
        <taxon>Bacteroidota</taxon>
        <taxon>Bacteroidia</taxon>
        <taxon>Bacteroidales</taxon>
        <taxon>Prevotellaceae</taxon>
        <taxon>Pseudoprevotella</taxon>
    </lineage>
</organism>
<dbReference type="PANTHER" id="PTHR30328">
    <property type="entry name" value="TRANSCRIPTIONAL REPRESSOR"/>
    <property type="match status" value="1"/>
</dbReference>
<accession>A0A5P8E4S3</accession>